<dbReference type="SUPFAM" id="SSF53850">
    <property type="entry name" value="Periplasmic binding protein-like II"/>
    <property type="match status" value="1"/>
</dbReference>
<comment type="caution">
    <text evidence="4">The sequence shown here is derived from an EMBL/GenBank/DDBJ whole genome shotgun (WGS) entry which is preliminary data.</text>
</comment>
<dbReference type="GO" id="GO:0055052">
    <property type="term" value="C:ATP-binding cassette (ABC) transporter complex, substrate-binding subunit-containing"/>
    <property type="evidence" value="ECO:0007669"/>
    <property type="project" value="TreeGrafter"/>
</dbReference>
<keyword evidence="3" id="KW-0732">Signal</keyword>
<sequence>MRHIRSRFTPVAVGGVALAMILSACNGDEPAGENGENGADGENGAEGAESADLTAWFMENSVNQDALDWLVEEFESQNEGSTLTIQIQPWPGIVELLQTSLPDSSQTPDVLEIGNTQASTFTSVGAFSPVDDILEDLGGSSLVESGVEAGSWEGETYAPPLYMGSRIIYYRADLLEEAGIEVPTTIRELEDAAIELNELNPEDQDGFTGMYLPAADPKTLEGWLFTYGGEYAVQQDDGTWEAQLSSPESLEGLRAAQRLLDEGSEYALDSNEQVQAAPELFSAGRVGFLSALAFAEADIDEEMWENGQVGVMALPGTEPGTPGVTFAGGSNVAISAASPNQELAQEVLTLIYAQEFQELLASDGWVPGNLDYAGALEGPTAEAHELAVEHSKLTPNTPAWGVADSAQLPVEIWTRIARGEDVEQVAADVDAELESILND</sequence>
<protein>
    <submittedName>
        <fullName evidence="4">Carbohydrate ABC transporter substrate-binding protein (CUT1 family)</fullName>
    </submittedName>
</protein>
<gene>
    <name evidence="4" type="ORF">EDD31_2281</name>
</gene>
<dbReference type="GO" id="GO:0042956">
    <property type="term" value="P:maltodextrin transmembrane transport"/>
    <property type="evidence" value="ECO:0007669"/>
    <property type="project" value="TreeGrafter"/>
</dbReference>
<dbReference type="Pfam" id="PF01547">
    <property type="entry name" value="SBP_bac_1"/>
    <property type="match status" value="1"/>
</dbReference>
<evidence type="ECO:0000256" key="2">
    <source>
        <dbReference type="ARBA" id="ARBA00022448"/>
    </source>
</evidence>
<dbReference type="PROSITE" id="PS51257">
    <property type="entry name" value="PROKAR_LIPOPROTEIN"/>
    <property type="match status" value="1"/>
</dbReference>
<proteinExistence type="inferred from homology"/>
<dbReference type="Proteomes" id="UP000280668">
    <property type="component" value="Unassembled WGS sequence"/>
</dbReference>
<dbReference type="GO" id="GO:0015768">
    <property type="term" value="P:maltose transport"/>
    <property type="evidence" value="ECO:0007669"/>
    <property type="project" value="TreeGrafter"/>
</dbReference>
<comment type="similarity">
    <text evidence="1">Belongs to the bacterial solute-binding protein 1 family.</text>
</comment>
<evidence type="ECO:0000313" key="4">
    <source>
        <dbReference type="EMBL" id="ROR73888.1"/>
    </source>
</evidence>
<keyword evidence="5" id="KW-1185">Reference proteome</keyword>
<accession>A0A3N2BF52</accession>
<dbReference type="PANTHER" id="PTHR30061">
    <property type="entry name" value="MALTOSE-BINDING PERIPLASMIC PROTEIN"/>
    <property type="match status" value="1"/>
</dbReference>
<evidence type="ECO:0000256" key="3">
    <source>
        <dbReference type="ARBA" id="ARBA00022729"/>
    </source>
</evidence>
<evidence type="ECO:0000313" key="5">
    <source>
        <dbReference type="Proteomes" id="UP000280668"/>
    </source>
</evidence>
<name>A0A3N2BF52_9MICO</name>
<evidence type="ECO:0000256" key="1">
    <source>
        <dbReference type="ARBA" id="ARBA00008520"/>
    </source>
</evidence>
<dbReference type="PANTHER" id="PTHR30061:SF50">
    <property type="entry name" value="MALTOSE_MALTODEXTRIN-BINDING PERIPLASMIC PROTEIN"/>
    <property type="match status" value="1"/>
</dbReference>
<dbReference type="InterPro" id="IPR006059">
    <property type="entry name" value="SBP"/>
</dbReference>
<dbReference type="EMBL" id="RKHK01000001">
    <property type="protein sequence ID" value="ROR73888.1"/>
    <property type="molecule type" value="Genomic_DNA"/>
</dbReference>
<dbReference type="Gene3D" id="3.40.190.10">
    <property type="entry name" value="Periplasmic binding protein-like II"/>
    <property type="match status" value="1"/>
</dbReference>
<reference evidence="4 5" key="1">
    <citation type="submission" date="2018-11" db="EMBL/GenBank/DDBJ databases">
        <title>Sequencing the genomes of 1000 actinobacteria strains.</title>
        <authorList>
            <person name="Klenk H.-P."/>
        </authorList>
    </citation>
    <scope>NUCLEOTIDE SEQUENCE [LARGE SCALE GENOMIC DNA]</scope>
    <source>
        <strain evidence="4 5">DSM 11294</strain>
    </source>
</reference>
<keyword evidence="2" id="KW-0813">Transport</keyword>
<dbReference type="GO" id="GO:1901982">
    <property type="term" value="F:maltose binding"/>
    <property type="evidence" value="ECO:0007669"/>
    <property type="project" value="TreeGrafter"/>
</dbReference>
<dbReference type="RefSeq" id="WP_245991148.1">
    <property type="nucleotide sequence ID" value="NZ_RKHK01000001.1"/>
</dbReference>
<organism evidence="4 5">
    <name type="scientific">Bogoriella caseilytica</name>
    <dbReference type="NCBI Taxonomy" id="56055"/>
    <lineage>
        <taxon>Bacteria</taxon>
        <taxon>Bacillati</taxon>
        <taxon>Actinomycetota</taxon>
        <taxon>Actinomycetes</taxon>
        <taxon>Micrococcales</taxon>
        <taxon>Bogoriellaceae</taxon>
        <taxon>Bogoriella</taxon>
    </lineage>
</organism>
<dbReference type="AlphaFoldDB" id="A0A3N2BF52"/>